<dbReference type="Pfam" id="PF07676">
    <property type="entry name" value="PD40"/>
    <property type="match status" value="1"/>
</dbReference>
<dbReference type="AlphaFoldDB" id="A0A4R8DUR0"/>
<reference evidence="6 7" key="1">
    <citation type="submission" date="2019-03" db="EMBL/GenBank/DDBJ databases">
        <title>Genomic Encyclopedia of Type Strains, Phase IV (KMG-IV): sequencing the most valuable type-strain genomes for metagenomic binning, comparative biology and taxonomic classification.</title>
        <authorList>
            <person name="Goeker M."/>
        </authorList>
    </citation>
    <scope>NUCLEOTIDE SEQUENCE [LARGE SCALE GENOMIC DNA]</scope>
    <source>
        <strain evidence="6 7">DSM 100059</strain>
    </source>
</reference>
<keyword evidence="2 4" id="KW-0472">Membrane</keyword>
<dbReference type="PANTHER" id="PTHR30329">
    <property type="entry name" value="STATOR ELEMENT OF FLAGELLAR MOTOR COMPLEX"/>
    <property type="match status" value="1"/>
</dbReference>
<dbReference type="SUPFAM" id="SSF49464">
    <property type="entry name" value="Carboxypeptidase regulatory domain-like"/>
    <property type="match status" value="1"/>
</dbReference>
<dbReference type="PRINTS" id="PR01021">
    <property type="entry name" value="OMPADOMAIN"/>
</dbReference>
<sequence>MYCLLLLPDNVRRRVHRRIPGPVSLLTLALISYLPSIAQERYPTVMLAEVAFTRQEYARAAHLYERVLTFHRIPANAETRLAECYYRQNELARSAALYDKITRHQPGNAGAWIGYGEVLKSMGRYPEAKAAFRQVPDSLKDLVVEKIAGCDSAVLWMASPVSCMVTNLAAVNTVNSDWGAQWYGEHSVVFVSDSARLQTAYHKIYIADSTDHGLENIRGFADQMNTYSYHDGPVSFSSKGDTAYFTVANPEDLTKTGDTLRVTMGRRSISWALRRLEIFWIVRDSSGHWGAAHSLTANNTELYSNGHAVLSRDGRVLYFTSDMPGGFGKTDIWFIERRDDGSWTAPVNCGPSINTADEEAFPTFGVDGTFYFASKGHVGMGGFDIFAATGTRADWAPVRNLRYPINTPSNDFYLTTRSLRRGFLSSDRPGGKGSDDIYTFTYRAVPQSVAGKLILHTRVLDSFTGKPVPGAVVVVRQPSKDRQYTTITGDNGEASQPVEPDAAYVDSASGQGYAGRAVTAKTGAATAATGEAGAVATAAFPQDTLHIRILLQKNPAIGDIFVLRNLYYDFDKANIRPDAARVLDGLVDYLKEYPGVTIELSSHTDSRGSGDYNLALSQKRAVSAKNYLVAHGIDPRRVTAQGYGETRLVNGCSDGVPCAETQHQANRRTEVRVVHP</sequence>
<dbReference type="EMBL" id="SODV01000001">
    <property type="protein sequence ID" value="TDX01147.1"/>
    <property type="molecule type" value="Genomic_DNA"/>
</dbReference>
<dbReference type="InterPro" id="IPR011659">
    <property type="entry name" value="WD40"/>
</dbReference>
<dbReference type="InterPro" id="IPR011990">
    <property type="entry name" value="TPR-like_helical_dom_sf"/>
</dbReference>
<dbReference type="RefSeq" id="WP_133993447.1">
    <property type="nucleotide sequence ID" value="NZ_SODV01000001.1"/>
</dbReference>
<dbReference type="SUPFAM" id="SSF103088">
    <property type="entry name" value="OmpA-like"/>
    <property type="match status" value="1"/>
</dbReference>
<dbReference type="InterPro" id="IPR050330">
    <property type="entry name" value="Bact_OuterMem_StrucFunc"/>
</dbReference>
<dbReference type="InterPro" id="IPR008969">
    <property type="entry name" value="CarboxyPept-like_regulatory"/>
</dbReference>
<dbReference type="Gene3D" id="3.30.1330.60">
    <property type="entry name" value="OmpA-like domain"/>
    <property type="match status" value="1"/>
</dbReference>
<dbReference type="SUPFAM" id="SSF48452">
    <property type="entry name" value="TPR-like"/>
    <property type="match status" value="1"/>
</dbReference>
<dbReference type="InterPro" id="IPR006665">
    <property type="entry name" value="OmpA-like"/>
</dbReference>
<dbReference type="Pfam" id="PF13432">
    <property type="entry name" value="TPR_16"/>
    <property type="match status" value="1"/>
</dbReference>
<evidence type="ECO:0000313" key="6">
    <source>
        <dbReference type="EMBL" id="TDX01147.1"/>
    </source>
</evidence>
<comment type="subcellular location">
    <subcellularLocation>
        <location evidence="1">Cell outer membrane</location>
    </subcellularLocation>
</comment>
<keyword evidence="3" id="KW-0998">Cell outer membrane</keyword>
<name>A0A4R8DUR0_9BACT</name>
<organism evidence="6 7">
    <name type="scientific">Dinghuibacter silviterrae</name>
    <dbReference type="NCBI Taxonomy" id="1539049"/>
    <lineage>
        <taxon>Bacteria</taxon>
        <taxon>Pseudomonadati</taxon>
        <taxon>Bacteroidota</taxon>
        <taxon>Chitinophagia</taxon>
        <taxon>Chitinophagales</taxon>
        <taxon>Chitinophagaceae</taxon>
        <taxon>Dinghuibacter</taxon>
    </lineage>
</organism>
<keyword evidence="7" id="KW-1185">Reference proteome</keyword>
<dbReference type="SUPFAM" id="SSF82171">
    <property type="entry name" value="DPP6 N-terminal domain-like"/>
    <property type="match status" value="1"/>
</dbReference>
<evidence type="ECO:0000313" key="7">
    <source>
        <dbReference type="Proteomes" id="UP000294498"/>
    </source>
</evidence>
<dbReference type="Gene3D" id="1.25.40.10">
    <property type="entry name" value="Tetratricopeptide repeat domain"/>
    <property type="match status" value="1"/>
</dbReference>
<dbReference type="PANTHER" id="PTHR30329:SF21">
    <property type="entry name" value="LIPOPROTEIN YIAD-RELATED"/>
    <property type="match status" value="1"/>
</dbReference>
<evidence type="ECO:0000259" key="5">
    <source>
        <dbReference type="PROSITE" id="PS51123"/>
    </source>
</evidence>
<evidence type="ECO:0000256" key="1">
    <source>
        <dbReference type="ARBA" id="ARBA00004442"/>
    </source>
</evidence>
<evidence type="ECO:0000256" key="3">
    <source>
        <dbReference type="ARBA" id="ARBA00023237"/>
    </source>
</evidence>
<dbReference type="CDD" id="cd07185">
    <property type="entry name" value="OmpA_C-like"/>
    <property type="match status" value="1"/>
</dbReference>
<evidence type="ECO:0000256" key="4">
    <source>
        <dbReference type="PROSITE-ProRule" id="PRU00473"/>
    </source>
</evidence>
<feature type="domain" description="OmpA-like" evidence="5">
    <location>
        <begin position="555"/>
        <end position="676"/>
    </location>
</feature>
<dbReference type="PROSITE" id="PS51123">
    <property type="entry name" value="OMPA_2"/>
    <property type="match status" value="1"/>
</dbReference>
<proteinExistence type="predicted"/>
<protein>
    <submittedName>
        <fullName evidence="6">Outer membrane protein OmpA-like peptidoglycan-associated protein</fullName>
    </submittedName>
</protein>
<dbReference type="InterPro" id="IPR036737">
    <property type="entry name" value="OmpA-like_sf"/>
</dbReference>
<dbReference type="InterPro" id="IPR006664">
    <property type="entry name" value="OMP_bac"/>
</dbReference>
<gene>
    <name evidence="6" type="ORF">EDB95_2178</name>
</gene>
<comment type="caution">
    <text evidence="6">The sequence shown here is derived from an EMBL/GenBank/DDBJ whole genome shotgun (WGS) entry which is preliminary data.</text>
</comment>
<dbReference type="Proteomes" id="UP000294498">
    <property type="component" value="Unassembled WGS sequence"/>
</dbReference>
<evidence type="ECO:0000256" key="2">
    <source>
        <dbReference type="ARBA" id="ARBA00023136"/>
    </source>
</evidence>
<dbReference type="Pfam" id="PF00691">
    <property type="entry name" value="OmpA"/>
    <property type="match status" value="1"/>
</dbReference>
<dbReference type="OrthoDB" id="9809364at2"/>
<accession>A0A4R8DUR0</accession>
<dbReference type="GO" id="GO:0009279">
    <property type="term" value="C:cell outer membrane"/>
    <property type="evidence" value="ECO:0007669"/>
    <property type="project" value="UniProtKB-SubCell"/>
</dbReference>